<gene>
    <name evidence="1" type="ORF">NMSP_0549</name>
</gene>
<protein>
    <submittedName>
        <fullName evidence="1">Uncharacterized protein</fullName>
    </submittedName>
</protein>
<evidence type="ECO:0000313" key="1">
    <source>
        <dbReference type="EMBL" id="ARS64170.1"/>
    </source>
</evidence>
<proteinExistence type="predicted"/>
<sequence length="43" mass="4787">MAVCCICKIAPGTLKIKDGNPKYKGKPVCKECEGYRKLLKETK</sequence>
<dbReference type="RefSeq" id="WP_256381667.1">
    <property type="nucleotide sequence ID" value="NZ_CP021324.1"/>
</dbReference>
<dbReference type="AlphaFoldDB" id="A0A2Z2HS96"/>
<dbReference type="KEGG" id="nct:NMSP_0549"/>
<name>A0A2Z2HS96_9ARCH</name>
<organism evidence="1 2">
    <name type="scientific">Candidatus Nitrosomarinus catalinensis</name>
    <dbReference type="NCBI Taxonomy" id="1898749"/>
    <lineage>
        <taxon>Archaea</taxon>
        <taxon>Nitrososphaerota</taxon>
        <taxon>Nitrososphaeria</taxon>
        <taxon>Nitrosopumilales</taxon>
        <taxon>Nitrosopumilaceae</taxon>
        <taxon>Candidatus Nitrosomarinus</taxon>
    </lineage>
</organism>
<dbReference type="EMBL" id="CP021324">
    <property type="protein sequence ID" value="ARS64170.1"/>
    <property type="molecule type" value="Genomic_DNA"/>
</dbReference>
<reference evidence="1 2" key="1">
    <citation type="journal article" date="2017" name="Environ. Microbiol.">
        <title>Genome and epigenome of a novel marine Thaumarchaeota strain suggest viral infection, phosphorothioation DNA modification and multiple restriction systems.</title>
        <authorList>
            <person name="Ahlgren N.A."/>
            <person name="Chen Y."/>
            <person name="Needham D.M."/>
            <person name="Parada A.E."/>
            <person name="Sachdeva R."/>
            <person name="Trinh V."/>
            <person name="Chen T."/>
            <person name="Fuhrman J.A."/>
        </authorList>
    </citation>
    <scope>NUCLEOTIDE SEQUENCE [LARGE SCALE GENOMIC DNA]</scope>
    <source>
        <strain evidence="1 2">SPOT01</strain>
    </source>
</reference>
<accession>A0A2Z2HS96</accession>
<evidence type="ECO:0000313" key="2">
    <source>
        <dbReference type="Proteomes" id="UP000249949"/>
    </source>
</evidence>
<dbReference type="Proteomes" id="UP000249949">
    <property type="component" value="Chromosome"/>
</dbReference>
<dbReference type="GeneID" id="75725259"/>
<keyword evidence="2" id="KW-1185">Reference proteome</keyword>